<dbReference type="Pfam" id="PF00024">
    <property type="entry name" value="PAN_1"/>
    <property type="match status" value="1"/>
</dbReference>
<dbReference type="Gene3D" id="2.60.120.260">
    <property type="entry name" value="Galactose-binding domain-like"/>
    <property type="match status" value="1"/>
</dbReference>
<dbReference type="Proteomes" id="UP000507470">
    <property type="component" value="Unassembled WGS sequence"/>
</dbReference>
<organism evidence="3 4">
    <name type="scientific">Mytilus coruscus</name>
    <name type="common">Sea mussel</name>
    <dbReference type="NCBI Taxonomy" id="42192"/>
    <lineage>
        <taxon>Eukaryota</taxon>
        <taxon>Metazoa</taxon>
        <taxon>Spiralia</taxon>
        <taxon>Lophotrochozoa</taxon>
        <taxon>Mollusca</taxon>
        <taxon>Bivalvia</taxon>
        <taxon>Autobranchia</taxon>
        <taxon>Pteriomorphia</taxon>
        <taxon>Mytilida</taxon>
        <taxon>Mytiloidea</taxon>
        <taxon>Mytilidae</taxon>
        <taxon>Mytilinae</taxon>
        <taxon>Mytilus</taxon>
    </lineage>
</organism>
<name>A0A6J8ARJ6_MYTCO</name>
<dbReference type="SUPFAM" id="SSF49785">
    <property type="entry name" value="Galactose-binding domain-like"/>
    <property type="match status" value="1"/>
</dbReference>
<keyword evidence="1" id="KW-0732">Signal</keyword>
<evidence type="ECO:0000256" key="1">
    <source>
        <dbReference type="SAM" id="SignalP"/>
    </source>
</evidence>
<dbReference type="EMBL" id="CACVKT020001854">
    <property type="protein sequence ID" value="CAC5372503.1"/>
    <property type="molecule type" value="Genomic_DNA"/>
</dbReference>
<dbReference type="SUPFAM" id="SSF57414">
    <property type="entry name" value="Hairpin loop containing domain-like"/>
    <property type="match status" value="1"/>
</dbReference>
<dbReference type="OrthoDB" id="6102375at2759"/>
<feature type="domain" description="Apple" evidence="2">
    <location>
        <begin position="41"/>
        <end position="106"/>
    </location>
</feature>
<evidence type="ECO:0000259" key="2">
    <source>
        <dbReference type="Pfam" id="PF00024"/>
    </source>
</evidence>
<sequence length="318" mass="37347">MEIIPYMYIHLTVMSSLFLLSKVSSQQHTSGLFRIQPDKRNTRLHGFVYLTFEQMSPRLCFDKCIRRPKCYSYNYNRYILRCELNVRPKDDDTVDFKSEDRYIYVEIDWYRRDPTYDTCIENLCQEGETCESLLKGRNICVKDGDRLRDLDISVGNSLDNMIVCVHYDGPGSDGEHHVFNLEKEIIGRYVKLQIISTAEYLQLTEVRVFGYPTEANFWKVKIRNGKTEIQLSSCDGRRETEIQLSSCDGRRETEIQLSSCGGRRETEIQLSSCDGRRETEIQLSSCGGRRETNYQNQRRQTYKCELLHKNLLRHSIFP</sequence>
<reference evidence="3 4" key="1">
    <citation type="submission" date="2020-06" db="EMBL/GenBank/DDBJ databases">
        <authorList>
            <person name="Li R."/>
            <person name="Bekaert M."/>
        </authorList>
    </citation>
    <scope>NUCLEOTIDE SEQUENCE [LARGE SCALE GENOMIC DNA]</scope>
    <source>
        <strain evidence="4">wild</strain>
    </source>
</reference>
<feature type="chain" id="PRO_5026979383" description="Apple domain-containing protein" evidence="1">
    <location>
        <begin position="26"/>
        <end position="318"/>
    </location>
</feature>
<keyword evidence="4" id="KW-1185">Reference proteome</keyword>
<accession>A0A6J8ARJ6</accession>
<dbReference type="InterPro" id="IPR003609">
    <property type="entry name" value="Pan_app"/>
</dbReference>
<evidence type="ECO:0000313" key="4">
    <source>
        <dbReference type="Proteomes" id="UP000507470"/>
    </source>
</evidence>
<evidence type="ECO:0000313" key="3">
    <source>
        <dbReference type="EMBL" id="CAC5372503.1"/>
    </source>
</evidence>
<gene>
    <name evidence="3" type="ORF">MCOR_10569</name>
</gene>
<dbReference type="AlphaFoldDB" id="A0A6J8ARJ6"/>
<protein>
    <recommendedName>
        <fullName evidence="2">Apple domain-containing protein</fullName>
    </recommendedName>
</protein>
<proteinExistence type="predicted"/>
<dbReference type="InterPro" id="IPR008979">
    <property type="entry name" value="Galactose-bd-like_sf"/>
</dbReference>
<feature type="signal peptide" evidence="1">
    <location>
        <begin position="1"/>
        <end position="25"/>
    </location>
</feature>